<dbReference type="Gramene" id="TraesARI7D03G04553590.1">
    <property type="protein sequence ID" value="TraesARI7D03G04553590.1"/>
    <property type="gene ID" value="TraesARI7D03G04553590"/>
</dbReference>
<dbReference type="Gramene" id="TraesCS7D03G1177300.1">
    <property type="protein sequence ID" value="TraesCS7D03G1177300.1.CDS"/>
    <property type="gene ID" value="TraesCS7D03G1177300"/>
</dbReference>
<dbReference type="OrthoDB" id="661604at2759"/>
<dbReference type="Gramene" id="TraesLAC7D03G04424070.1">
    <property type="protein sequence ID" value="TraesLAC7D03G04424070.1"/>
    <property type="gene ID" value="TraesLAC7D03G04424070"/>
</dbReference>
<reference evidence="1" key="1">
    <citation type="submission" date="2018-08" db="EMBL/GenBank/DDBJ databases">
        <authorList>
            <person name="Rossello M."/>
        </authorList>
    </citation>
    <scope>NUCLEOTIDE SEQUENCE [LARGE SCALE GENOMIC DNA]</scope>
    <source>
        <strain evidence="1">cv. Chinese Spring</strain>
    </source>
</reference>
<dbReference type="GO" id="GO:0051536">
    <property type="term" value="F:iron-sulfur cluster binding"/>
    <property type="evidence" value="ECO:0007669"/>
    <property type="project" value="InterPro"/>
</dbReference>
<dbReference type="AlphaFoldDB" id="A0A3B6TRF6"/>
<reference evidence="1" key="2">
    <citation type="submission" date="2018-10" db="UniProtKB">
        <authorList>
            <consortium name="EnsemblPlants"/>
        </authorList>
    </citation>
    <scope>IDENTIFICATION</scope>
</reference>
<dbReference type="Gramene" id="TraesSYM7D03G04531150.1">
    <property type="protein sequence ID" value="TraesSYM7D03G04531150.1"/>
    <property type="gene ID" value="TraesSYM7D03G04531150"/>
</dbReference>
<dbReference type="PaxDb" id="4565-Traes_7DL_E6F897356.1"/>
<dbReference type="Proteomes" id="UP000019116">
    <property type="component" value="Chromosome 7D"/>
</dbReference>
<dbReference type="Gramene" id="TraesCS7D02G498000.1">
    <property type="protein sequence ID" value="TraesCS7D02G498000.1"/>
    <property type="gene ID" value="TraesCS7D02G498000"/>
</dbReference>
<dbReference type="STRING" id="4565.A0A3B6TRF6"/>
<keyword evidence="2" id="KW-1185">Reference proteome</keyword>
<proteinExistence type="predicted"/>
<dbReference type="Gramene" id="TraesLDM7D03G04483850.1">
    <property type="protein sequence ID" value="TraesLDM7D03G04483850.1"/>
    <property type="gene ID" value="TraesLDM7D03G04483850"/>
</dbReference>
<dbReference type="Gramene" id="TraesWEE_scaffold_110576_01G000300.1">
    <property type="protein sequence ID" value="TraesWEE_scaffold_110576_01G000300.1"/>
    <property type="gene ID" value="TraesWEE_scaffold_110576_01G000300"/>
</dbReference>
<dbReference type="Gramene" id="TraesSTA7D03G04470660.1">
    <property type="protein sequence ID" value="TraesSTA7D03G04470660.1"/>
    <property type="gene ID" value="TraesSTA7D03G04470660"/>
</dbReference>
<dbReference type="SUPFAM" id="SSF54292">
    <property type="entry name" value="2Fe-2S ferredoxin-like"/>
    <property type="match status" value="1"/>
</dbReference>
<evidence type="ECO:0000313" key="2">
    <source>
        <dbReference type="Proteomes" id="UP000019116"/>
    </source>
</evidence>
<dbReference type="Gramene" id="TraesROB_scaffold_075766_01G000300.1">
    <property type="protein sequence ID" value="TraesROB_scaffold_075766_01G000300.1"/>
    <property type="gene ID" value="TraesROB_scaffold_075766_01G000300"/>
</dbReference>
<evidence type="ECO:0000313" key="1">
    <source>
        <dbReference type="EnsemblPlants" id="TraesCS7D02G498000.1"/>
    </source>
</evidence>
<name>A0A3B6TRF6_WHEAT</name>
<dbReference type="Gramene" id="TraesJUL7D03G04521170.1">
    <property type="protein sequence ID" value="TraesJUL7D03G04521170.1"/>
    <property type="gene ID" value="TraesJUL7D03G04521170"/>
</dbReference>
<dbReference type="Gramene" id="TraesCAD_scaffold_060537_01G000200.1">
    <property type="protein sequence ID" value="TraesCAD_scaffold_060537_01G000200.1"/>
    <property type="gene ID" value="TraesCAD_scaffold_060537_01G000200"/>
</dbReference>
<dbReference type="Gramene" id="TraesNOR7D03G04526040.1">
    <property type="protein sequence ID" value="TraesNOR7D03G04526040.1"/>
    <property type="gene ID" value="TraesNOR7D03G04526040"/>
</dbReference>
<organism evidence="1">
    <name type="scientific">Triticum aestivum</name>
    <name type="common">Wheat</name>
    <dbReference type="NCBI Taxonomy" id="4565"/>
    <lineage>
        <taxon>Eukaryota</taxon>
        <taxon>Viridiplantae</taxon>
        <taxon>Streptophyta</taxon>
        <taxon>Embryophyta</taxon>
        <taxon>Tracheophyta</taxon>
        <taxon>Spermatophyta</taxon>
        <taxon>Magnoliopsida</taxon>
        <taxon>Liliopsida</taxon>
        <taxon>Poales</taxon>
        <taxon>Poaceae</taxon>
        <taxon>BOP clade</taxon>
        <taxon>Pooideae</taxon>
        <taxon>Triticodae</taxon>
        <taxon>Triticeae</taxon>
        <taxon>Triticinae</taxon>
        <taxon>Triticum</taxon>
    </lineage>
</organism>
<dbReference type="Gramene" id="TraesKAR7D01G0438000.1">
    <property type="protein sequence ID" value="cds.TraesKAR7D01G0438000.1"/>
    <property type="gene ID" value="TraesKAR7D01G0438000"/>
</dbReference>
<dbReference type="Gene3D" id="3.10.20.30">
    <property type="match status" value="1"/>
</dbReference>
<dbReference type="InterPro" id="IPR036010">
    <property type="entry name" value="2Fe-2S_ferredoxin-like_sf"/>
</dbReference>
<dbReference type="EnsemblPlants" id="TraesCS7D02G498000.1">
    <property type="protein sequence ID" value="TraesCS7D02G498000.1"/>
    <property type="gene ID" value="TraesCS7D02G498000"/>
</dbReference>
<dbReference type="Gramene" id="TraesMAC7D03G04468820.1">
    <property type="protein sequence ID" value="TraesMAC7D03G04468820.1"/>
    <property type="gene ID" value="TraesMAC7D03G04468820"/>
</dbReference>
<sequence length="78" mass="8509">MRLERVVFALNGRRYEVAAGDVHPGTTLLEFIRTRTPFTGTKLGSLGCGEVWCSRSCVPLLSVTFASTCVRCGPSVHH</sequence>
<dbReference type="SMR" id="A0A3B6TRF6"/>
<dbReference type="Gramene" id="TraesJAG7D03G04459960.1">
    <property type="protein sequence ID" value="TraesJAG7D03G04459960.1"/>
    <property type="gene ID" value="TraesJAG7D03G04459960"/>
</dbReference>
<accession>A0A3B6TRF6</accession>
<dbReference type="Gramene" id="TraesRN7D0101210600.1">
    <property type="protein sequence ID" value="TraesRN7D0101210600.1"/>
    <property type="gene ID" value="TraesRN7D0101210600"/>
</dbReference>
<dbReference type="InterPro" id="IPR012675">
    <property type="entry name" value="Beta-grasp_dom_sf"/>
</dbReference>
<protein>
    <submittedName>
        <fullName evidence="1">Uncharacterized protein</fullName>
    </submittedName>
</protein>